<dbReference type="Proteomes" id="UP000317909">
    <property type="component" value="Chromosome"/>
</dbReference>
<feature type="transmembrane region" description="Helical" evidence="2">
    <location>
        <begin position="20"/>
        <end position="40"/>
    </location>
</feature>
<feature type="region of interest" description="Disordered" evidence="1">
    <location>
        <begin position="373"/>
        <end position="392"/>
    </location>
</feature>
<dbReference type="KEGG" id="llh:I41_34160"/>
<keyword evidence="2" id="KW-1133">Transmembrane helix</keyword>
<sequence>MNDTETLPPPHSWFDVESLPSWLVSLITHMGLILVLGLLIQTVPKEKGVELTLNYAADPGLTDFDAGGGGNGGDGLGQPLDAQLEAEVASMSAGAEEVPLEAPSLSDLVDPQIDSMATDVTGDSVGVDAASLLAASGGTIAGGGTVPGNGTGDGGSGTGSGGGHGAGKGTGTGDGSGPGHAYTSMFGLAGEGGNFVYAFDRSQSMNSVFTYQVDGDNSLTVTPLEAAKNELIRSLGDLNEGCRFQIVFYNDIAVMFGGSPTMYTANYANKELAKSFVYGMKAEANTNHSIALDNALQCHPDMIFLMTDGEAKDDLSPSEVRRLIRHCKKEKIKINVIHFCFEIRETCSLIQLAEGTGGQHRFITLRELAHQKEQKARGTPTLRPVDALPALN</sequence>
<keyword evidence="2" id="KW-0812">Transmembrane</keyword>
<feature type="region of interest" description="Disordered" evidence="1">
    <location>
        <begin position="141"/>
        <end position="176"/>
    </location>
</feature>
<accession>A0A517U0T1</accession>
<name>A0A517U0T1_9BACT</name>
<dbReference type="RefSeq" id="WP_145433994.1">
    <property type="nucleotide sequence ID" value="NZ_CP036339.1"/>
</dbReference>
<dbReference type="InterPro" id="IPR036465">
    <property type="entry name" value="vWFA_dom_sf"/>
</dbReference>
<reference evidence="3 4" key="1">
    <citation type="submission" date="2019-02" db="EMBL/GenBank/DDBJ databases">
        <title>Deep-cultivation of Planctomycetes and their phenomic and genomic characterization uncovers novel biology.</title>
        <authorList>
            <person name="Wiegand S."/>
            <person name="Jogler M."/>
            <person name="Boedeker C."/>
            <person name="Pinto D."/>
            <person name="Vollmers J."/>
            <person name="Rivas-Marin E."/>
            <person name="Kohn T."/>
            <person name="Peeters S.H."/>
            <person name="Heuer A."/>
            <person name="Rast P."/>
            <person name="Oberbeckmann S."/>
            <person name="Bunk B."/>
            <person name="Jeske O."/>
            <person name="Meyerdierks A."/>
            <person name="Storesund J.E."/>
            <person name="Kallscheuer N."/>
            <person name="Luecker S."/>
            <person name="Lage O.M."/>
            <person name="Pohl T."/>
            <person name="Merkel B.J."/>
            <person name="Hornburger P."/>
            <person name="Mueller R.-W."/>
            <person name="Bruemmer F."/>
            <person name="Labrenz M."/>
            <person name="Spormann A.M."/>
            <person name="Op den Camp H."/>
            <person name="Overmann J."/>
            <person name="Amann R."/>
            <person name="Jetten M.S.M."/>
            <person name="Mascher T."/>
            <person name="Medema M.H."/>
            <person name="Devos D.P."/>
            <person name="Kaster A.-K."/>
            <person name="Ovreas L."/>
            <person name="Rohde M."/>
            <person name="Galperin M.Y."/>
            <person name="Jogler C."/>
        </authorList>
    </citation>
    <scope>NUCLEOTIDE SEQUENCE [LARGE SCALE GENOMIC DNA]</scope>
    <source>
        <strain evidence="3 4">I41</strain>
    </source>
</reference>
<dbReference type="SUPFAM" id="SSF53300">
    <property type="entry name" value="vWA-like"/>
    <property type="match status" value="1"/>
</dbReference>
<evidence type="ECO:0000313" key="3">
    <source>
        <dbReference type="EMBL" id="QDT74221.1"/>
    </source>
</evidence>
<keyword evidence="4" id="KW-1185">Reference proteome</keyword>
<proteinExistence type="predicted"/>
<dbReference type="OrthoDB" id="272806at2"/>
<evidence type="ECO:0000256" key="2">
    <source>
        <dbReference type="SAM" id="Phobius"/>
    </source>
</evidence>
<keyword evidence="2" id="KW-0472">Membrane</keyword>
<protein>
    <recommendedName>
        <fullName evidence="5">VWFA domain-containing protein</fullName>
    </recommendedName>
</protein>
<evidence type="ECO:0000313" key="4">
    <source>
        <dbReference type="Proteomes" id="UP000317909"/>
    </source>
</evidence>
<evidence type="ECO:0000256" key="1">
    <source>
        <dbReference type="SAM" id="MobiDB-lite"/>
    </source>
</evidence>
<dbReference type="EMBL" id="CP036339">
    <property type="protein sequence ID" value="QDT74221.1"/>
    <property type="molecule type" value="Genomic_DNA"/>
</dbReference>
<gene>
    <name evidence="3" type="ORF">I41_34160</name>
</gene>
<dbReference type="Gene3D" id="3.40.50.410">
    <property type="entry name" value="von Willebrand factor, type A domain"/>
    <property type="match status" value="1"/>
</dbReference>
<organism evidence="3 4">
    <name type="scientific">Lacipirellula limnantheis</name>
    <dbReference type="NCBI Taxonomy" id="2528024"/>
    <lineage>
        <taxon>Bacteria</taxon>
        <taxon>Pseudomonadati</taxon>
        <taxon>Planctomycetota</taxon>
        <taxon>Planctomycetia</taxon>
        <taxon>Pirellulales</taxon>
        <taxon>Lacipirellulaceae</taxon>
        <taxon>Lacipirellula</taxon>
    </lineage>
</organism>
<evidence type="ECO:0008006" key="5">
    <source>
        <dbReference type="Google" id="ProtNLM"/>
    </source>
</evidence>
<dbReference type="AlphaFoldDB" id="A0A517U0T1"/>